<feature type="compositionally biased region" description="Acidic residues" evidence="1">
    <location>
        <begin position="192"/>
        <end position="209"/>
    </location>
</feature>
<feature type="region of interest" description="Disordered" evidence="1">
    <location>
        <begin position="97"/>
        <end position="273"/>
    </location>
</feature>
<comment type="caution">
    <text evidence="2">The sequence shown here is derived from an EMBL/GenBank/DDBJ whole genome shotgun (WGS) entry which is preliminary data.</text>
</comment>
<evidence type="ECO:0000313" key="2">
    <source>
        <dbReference type="EMBL" id="KAK7268986.1"/>
    </source>
</evidence>
<keyword evidence="3" id="KW-1185">Reference proteome</keyword>
<feature type="compositionally biased region" description="Low complexity" evidence="1">
    <location>
        <begin position="256"/>
        <end position="273"/>
    </location>
</feature>
<evidence type="ECO:0000313" key="3">
    <source>
        <dbReference type="Proteomes" id="UP001372338"/>
    </source>
</evidence>
<dbReference type="Proteomes" id="UP001372338">
    <property type="component" value="Unassembled WGS sequence"/>
</dbReference>
<dbReference type="AlphaFoldDB" id="A0AAN9F523"/>
<reference evidence="2 3" key="1">
    <citation type="submission" date="2024-01" db="EMBL/GenBank/DDBJ databases">
        <title>The genomes of 5 underutilized Papilionoideae crops provide insights into root nodulation and disease resistanc.</title>
        <authorList>
            <person name="Yuan L."/>
        </authorList>
    </citation>
    <scope>NUCLEOTIDE SEQUENCE [LARGE SCALE GENOMIC DNA]</scope>
    <source>
        <strain evidence="2">ZHUSHIDOU_FW_LH</strain>
        <tissue evidence="2">Leaf</tissue>
    </source>
</reference>
<gene>
    <name evidence="2" type="ORF">RIF29_21700</name>
</gene>
<protein>
    <submittedName>
        <fullName evidence="2">Uncharacterized protein</fullName>
    </submittedName>
</protein>
<feature type="compositionally biased region" description="Polar residues" evidence="1">
    <location>
        <begin position="133"/>
        <end position="142"/>
    </location>
</feature>
<dbReference type="EMBL" id="JAYWIO010000004">
    <property type="protein sequence ID" value="KAK7268986.1"/>
    <property type="molecule type" value="Genomic_DNA"/>
</dbReference>
<accession>A0AAN9F523</accession>
<proteinExistence type="predicted"/>
<feature type="compositionally biased region" description="Basic residues" evidence="1">
    <location>
        <begin position="123"/>
        <end position="132"/>
    </location>
</feature>
<organism evidence="2 3">
    <name type="scientific">Crotalaria pallida</name>
    <name type="common">Smooth rattlebox</name>
    <name type="synonym">Crotalaria striata</name>
    <dbReference type="NCBI Taxonomy" id="3830"/>
    <lineage>
        <taxon>Eukaryota</taxon>
        <taxon>Viridiplantae</taxon>
        <taxon>Streptophyta</taxon>
        <taxon>Embryophyta</taxon>
        <taxon>Tracheophyta</taxon>
        <taxon>Spermatophyta</taxon>
        <taxon>Magnoliopsida</taxon>
        <taxon>eudicotyledons</taxon>
        <taxon>Gunneridae</taxon>
        <taxon>Pentapetalae</taxon>
        <taxon>rosids</taxon>
        <taxon>fabids</taxon>
        <taxon>Fabales</taxon>
        <taxon>Fabaceae</taxon>
        <taxon>Papilionoideae</taxon>
        <taxon>50 kb inversion clade</taxon>
        <taxon>genistoids sensu lato</taxon>
        <taxon>core genistoids</taxon>
        <taxon>Crotalarieae</taxon>
        <taxon>Crotalaria</taxon>
    </lineage>
</organism>
<evidence type="ECO:0000256" key="1">
    <source>
        <dbReference type="SAM" id="MobiDB-lite"/>
    </source>
</evidence>
<name>A0AAN9F523_CROPI</name>
<sequence>MLLLPLLRLSDGSRWPWKEKYNDVFNSTCLAALKFLGHGGRRSDGESVRSVEFGESEEECELDLDDGFPNAQGEGAEAELINNNEDAEVVAEGQGVNHNENAEARGENTVEESETEETEVRPPKLKVKRKRANTNSLRTRQSQRPREKGIRINDGTQRIRGSQESHGNFVMNEEPGGYTPIESDDDGHPIEDEYLTDELDSGAENESDGELMRRPRTCPLPPPPETQNQNPVDGENVGQAAEGDVGPGAGPNVDQPAAGPVGPGAAPNVGPAAGVNAEVEAGVNDGQIAGGGEPPRLSKQVVDLVKALATTYDGNQDGTKKSRKKE</sequence>
<feature type="compositionally biased region" description="Polar residues" evidence="1">
    <location>
        <begin position="154"/>
        <end position="166"/>
    </location>
</feature>